<dbReference type="EMBL" id="JANSUY010000003">
    <property type="protein sequence ID" value="MCR9014732.1"/>
    <property type="molecule type" value="Genomic_DNA"/>
</dbReference>
<name>A0A9X2SY25_9BACT</name>
<comment type="caution">
    <text evidence="1">The sequence shown here is derived from an EMBL/GenBank/DDBJ whole genome shotgun (WGS) entry which is preliminary data.</text>
</comment>
<dbReference type="SUPFAM" id="SSF53335">
    <property type="entry name" value="S-adenosyl-L-methionine-dependent methyltransferases"/>
    <property type="match status" value="1"/>
</dbReference>
<dbReference type="Gene3D" id="3.40.50.150">
    <property type="entry name" value="Vaccinia Virus protein VP39"/>
    <property type="match status" value="1"/>
</dbReference>
<evidence type="ECO:0000313" key="1">
    <source>
        <dbReference type="EMBL" id="MCR9014732.1"/>
    </source>
</evidence>
<dbReference type="InterPro" id="IPR029063">
    <property type="entry name" value="SAM-dependent_MTases_sf"/>
</dbReference>
<dbReference type="CDD" id="cd02440">
    <property type="entry name" value="AdoMet_MTases"/>
    <property type="match status" value="1"/>
</dbReference>
<dbReference type="RefSeq" id="WP_258422613.1">
    <property type="nucleotide sequence ID" value="NZ_JANAEZ010000003.1"/>
</dbReference>
<protein>
    <submittedName>
        <fullName evidence="1">Ribose ABC transporter permease</fullName>
    </submittedName>
</protein>
<reference evidence="1" key="1">
    <citation type="submission" date="2022-08" db="EMBL/GenBank/DDBJ databases">
        <authorList>
            <person name="Zhang D."/>
        </authorList>
    </citation>
    <scope>NUCLEOTIDE SEQUENCE</scope>
    <source>
        <strain evidence="1">XJ19-11</strain>
    </source>
</reference>
<organism evidence="1 2">
    <name type="scientific">Aquiflexum gelatinilyticum</name>
    <dbReference type="NCBI Taxonomy" id="2961943"/>
    <lineage>
        <taxon>Bacteria</taxon>
        <taxon>Pseudomonadati</taxon>
        <taxon>Bacteroidota</taxon>
        <taxon>Cytophagia</taxon>
        <taxon>Cytophagales</taxon>
        <taxon>Cyclobacteriaceae</taxon>
        <taxon>Aquiflexum</taxon>
    </lineage>
</organism>
<dbReference type="AlphaFoldDB" id="A0A9X2SY25"/>
<sequence length="182" mass="20581">MKNKGALLKELFTNLSTTGAVTFSSKPLVNKMLSYANFRGAKLIVELGGGDGSITQGIVDRMDSDAVLLVFEINKSFCENMEKIFPQKNIKIICDSAENMDKYLGGKKADLILSSLPLTLIPKPSREEIYRKCKENIVENGKLIQICYSYLLKFQFGKYFEEIKSHLMFKNFPPTFILVCEQ</sequence>
<accession>A0A9X2SY25</accession>
<dbReference type="Proteomes" id="UP001142175">
    <property type="component" value="Unassembled WGS sequence"/>
</dbReference>
<evidence type="ECO:0000313" key="2">
    <source>
        <dbReference type="Proteomes" id="UP001142175"/>
    </source>
</evidence>
<keyword evidence="2" id="KW-1185">Reference proteome</keyword>
<gene>
    <name evidence="1" type="ORF">NU887_06755</name>
</gene>
<proteinExistence type="predicted"/>